<dbReference type="InterPro" id="IPR003593">
    <property type="entry name" value="AAA+_ATPase"/>
</dbReference>
<evidence type="ECO:0000313" key="11">
    <source>
        <dbReference type="EMBL" id="ENO14118.2"/>
    </source>
</evidence>
<evidence type="ECO:0000256" key="2">
    <source>
        <dbReference type="ARBA" id="ARBA00022692"/>
    </source>
</evidence>
<dbReference type="Pfam" id="PF00664">
    <property type="entry name" value="ABC_membrane"/>
    <property type="match status" value="1"/>
</dbReference>
<proteinExistence type="predicted"/>
<comment type="caution">
    <text evidence="11">The sequence shown here is derived from an EMBL/GenBank/DDBJ whole genome shotgun (WGS) entry which is preliminary data.</text>
</comment>
<keyword evidence="6 8" id="KW-0472">Membrane</keyword>
<dbReference type="eggNOG" id="COG4988">
    <property type="taxonomic scope" value="Bacteria"/>
</dbReference>
<dbReference type="CDD" id="cd18584">
    <property type="entry name" value="ABC_6TM_AarD_CydD"/>
    <property type="match status" value="1"/>
</dbReference>
<dbReference type="PROSITE" id="PS50929">
    <property type="entry name" value="ABC_TM1F"/>
    <property type="match status" value="1"/>
</dbReference>
<feature type="transmembrane region" description="Helical" evidence="8">
    <location>
        <begin position="162"/>
        <end position="183"/>
    </location>
</feature>
<evidence type="ECO:0000256" key="6">
    <source>
        <dbReference type="ARBA" id="ARBA00023136"/>
    </source>
</evidence>
<reference evidence="11 12" key="1">
    <citation type="journal article" date="2013" name="Genome Announc.">
        <title>Genome Sequence of the Polycyclic Aromatic Hydrocarbon-Degrading Bacterium Strain Marinobacter nanhaiticus D15-8WT.</title>
        <authorList>
            <person name="Cui Z."/>
            <person name="Gao W."/>
            <person name="Li Q."/>
            <person name="Xu G."/>
            <person name="Zheng L."/>
        </authorList>
    </citation>
    <scope>NUCLEOTIDE SEQUENCE [LARGE SCALE GENOMIC DNA]</scope>
    <source>
        <strain evidence="11 12">D15-8W</strain>
    </source>
</reference>
<evidence type="ECO:0000256" key="3">
    <source>
        <dbReference type="ARBA" id="ARBA00022741"/>
    </source>
</evidence>
<dbReference type="SUPFAM" id="SSF52540">
    <property type="entry name" value="P-loop containing nucleoside triphosphate hydrolases"/>
    <property type="match status" value="1"/>
</dbReference>
<dbReference type="PANTHER" id="PTHR24221">
    <property type="entry name" value="ATP-BINDING CASSETTE SUB-FAMILY B"/>
    <property type="match status" value="1"/>
</dbReference>
<dbReference type="GO" id="GO:0034040">
    <property type="term" value="F:ATPase-coupled lipid transmembrane transporter activity"/>
    <property type="evidence" value="ECO:0007669"/>
    <property type="project" value="TreeGrafter"/>
</dbReference>
<feature type="transmembrane region" description="Helical" evidence="8">
    <location>
        <begin position="271"/>
        <end position="304"/>
    </location>
</feature>
<dbReference type="InterPro" id="IPR011527">
    <property type="entry name" value="ABC1_TM_dom"/>
</dbReference>
<protein>
    <submittedName>
        <fullName evidence="11">Thiol reductant ABC exporter subunit CydD</fullName>
    </submittedName>
</protein>
<feature type="domain" description="ABC transporter" evidence="9">
    <location>
        <begin position="375"/>
        <end position="584"/>
    </location>
</feature>
<dbReference type="Pfam" id="PF00005">
    <property type="entry name" value="ABC_tran"/>
    <property type="match status" value="1"/>
</dbReference>
<feature type="transmembrane region" description="Helical" evidence="8">
    <location>
        <begin position="50"/>
        <end position="75"/>
    </location>
</feature>
<dbReference type="Proteomes" id="UP000013165">
    <property type="component" value="Unassembled WGS sequence"/>
</dbReference>
<keyword evidence="3" id="KW-0547">Nucleotide-binding</keyword>
<sequence length="584" mass="63155">MTEPDVQTDAPRPAESGRGDAASRPDQERERRKRIRTWLKSLSQDAAPQVRLAVIGGVVSAVAMIVQLGLTAWLVERVVMRETSISDLVPIVVGIAIAILFRGAFQVVRDHAAAASSHRIRQRVRQDLISHWRKAGPVGLSGVSPATLASEWLEQVEALHGYFARFLPQMMLAVIVPLLILIVVMPLDWIAAGFLFLSAPLIPLFMALVGMGAEKLNQQHFETLGRLSGHFLDRLRGLTTLQLLGQTRRATEDVGRATDQYRRINMKTLRVAFLSSAVLEFFASVAIAVIAMYIGFGLLGYITFGGADELSLFTGLFILLLAPEFFQPLRLLSQHYHDRASALGAAGGILDRLDTPVSAPVSNTVGSANDVDMGIRLEHITFGFANRPKLLDDLSLSIKHGQVVGIQGPSGCGKSTLLHLIAGFCSADAGEIAVFGEQPGTRPFGWLGQAPFILHGSWADNLRLVAPEASDAQLKAAMEKAGLLRLLEDRAEGLDAPISESGAGLSGGQGRRLALARVFLADYPLVLLDEPTAGLDAESEQQIIDTLKRLADGNRTLVMASHHPALLAMADKVYRLDNGRLHDA</sequence>
<feature type="compositionally biased region" description="Basic and acidic residues" evidence="7">
    <location>
        <begin position="15"/>
        <end position="30"/>
    </location>
</feature>
<dbReference type="HOGENOM" id="CLU_000604_84_9_6"/>
<feature type="transmembrane region" description="Helical" evidence="8">
    <location>
        <begin position="189"/>
        <end position="209"/>
    </location>
</feature>
<dbReference type="Gene3D" id="3.40.50.300">
    <property type="entry name" value="P-loop containing nucleotide triphosphate hydrolases"/>
    <property type="match status" value="1"/>
</dbReference>
<dbReference type="InterPro" id="IPR003439">
    <property type="entry name" value="ABC_transporter-like_ATP-bd"/>
</dbReference>
<dbReference type="Gene3D" id="1.20.1560.10">
    <property type="entry name" value="ABC transporter type 1, transmembrane domain"/>
    <property type="match status" value="1"/>
</dbReference>
<keyword evidence="5 8" id="KW-1133">Transmembrane helix</keyword>
<dbReference type="PANTHER" id="PTHR24221:SF261">
    <property type="entry name" value="GLUTATHIONE_L-CYSTEINE TRANSPORT SYSTEM ATP-BINDING_PERMEASE PROTEIN CYDD"/>
    <property type="match status" value="1"/>
</dbReference>
<dbReference type="GO" id="GO:0005524">
    <property type="term" value="F:ATP binding"/>
    <property type="evidence" value="ECO:0007669"/>
    <property type="project" value="UniProtKB-KW"/>
</dbReference>
<dbReference type="EMBL" id="APLQ01000014">
    <property type="protein sequence ID" value="ENO14118.2"/>
    <property type="molecule type" value="Genomic_DNA"/>
</dbReference>
<dbReference type="GO" id="GO:0005886">
    <property type="term" value="C:plasma membrane"/>
    <property type="evidence" value="ECO:0007669"/>
    <property type="project" value="UniProtKB-SubCell"/>
</dbReference>
<evidence type="ECO:0000313" key="12">
    <source>
        <dbReference type="Proteomes" id="UP000013165"/>
    </source>
</evidence>
<evidence type="ECO:0000256" key="1">
    <source>
        <dbReference type="ARBA" id="ARBA00004651"/>
    </source>
</evidence>
<dbReference type="InterPro" id="IPR014216">
    <property type="entry name" value="ABC_transptr_CydD"/>
</dbReference>
<dbReference type="PROSITE" id="PS50893">
    <property type="entry name" value="ABC_TRANSPORTER_2"/>
    <property type="match status" value="1"/>
</dbReference>
<dbReference type="SUPFAM" id="SSF90123">
    <property type="entry name" value="ABC transporter transmembrane region"/>
    <property type="match status" value="1"/>
</dbReference>
<evidence type="ECO:0000256" key="7">
    <source>
        <dbReference type="SAM" id="MobiDB-lite"/>
    </source>
</evidence>
<evidence type="ECO:0000259" key="10">
    <source>
        <dbReference type="PROSITE" id="PS50929"/>
    </source>
</evidence>
<accession>N6WZC7</accession>
<evidence type="ECO:0000256" key="8">
    <source>
        <dbReference type="SAM" id="Phobius"/>
    </source>
</evidence>
<feature type="transmembrane region" description="Helical" evidence="8">
    <location>
        <begin position="87"/>
        <end position="105"/>
    </location>
</feature>
<feature type="domain" description="ABC transmembrane type-1" evidence="10">
    <location>
        <begin position="52"/>
        <end position="341"/>
    </location>
</feature>
<dbReference type="InterPro" id="IPR039421">
    <property type="entry name" value="Type_1_exporter"/>
</dbReference>
<organism evidence="11 12">
    <name type="scientific">Marinobacter nanhaiticus D15-8W</name>
    <dbReference type="NCBI Taxonomy" id="626887"/>
    <lineage>
        <taxon>Bacteria</taxon>
        <taxon>Pseudomonadati</taxon>
        <taxon>Pseudomonadota</taxon>
        <taxon>Gammaproteobacteria</taxon>
        <taxon>Pseudomonadales</taxon>
        <taxon>Marinobacteraceae</taxon>
        <taxon>Marinobacter</taxon>
    </lineage>
</organism>
<dbReference type="InterPro" id="IPR036640">
    <property type="entry name" value="ABC1_TM_sf"/>
</dbReference>
<dbReference type="CDD" id="cd03228">
    <property type="entry name" value="ABCC_MRP_Like"/>
    <property type="match status" value="1"/>
</dbReference>
<dbReference type="AlphaFoldDB" id="N6WZC7"/>
<dbReference type="GO" id="GO:0016887">
    <property type="term" value="F:ATP hydrolysis activity"/>
    <property type="evidence" value="ECO:0007669"/>
    <property type="project" value="InterPro"/>
</dbReference>
<dbReference type="SMART" id="SM00382">
    <property type="entry name" value="AAA"/>
    <property type="match status" value="1"/>
</dbReference>
<feature type="region of interest" description="Disordered" evidence="7">
    <location>
        <begin position="1"/>
        <end position="30"/>
    </location>
</feature>
<evidence type="ECO:0000256" key="5">
    <source>
        <dbReference type="ARBA" id="ARBA00022989"/>
    </source>
</evidence>
<dbReference type="GO" id="GO:0042883">
    <property type="term" value="P:cysteine transport"/>
    <property type="evidence" value="ECO:0007669"/>
    <property type="project" value="InterPro"/>
</dbReference>
<comment type="subcellular location">
    <subcellularLocation>
        <location evidence="1">Cell membrane</location>
        <topology evidence="1">Multi-pass membrane protein</topology>
    </subcellularLocation>
</comment>
<dbReference type="InterPro" id="IPR027417">
    <property type="entry name" value="P-loop_NTPase"/>
</dbReference>
<evidence type="ECO:0000256" key="4">
    <source>
        <dbReference type="ARBA" id="ARBA00022840"/>
    </source>
</evidence>
<keyword evidence="4" id="KW-0067">ATP-binding</keyword>
<name>N6WZC7_9GAMM</name>
<keyword evidence="2 8" id="KW-0812">Transmembrane</keyword>
<dbReference type="GO" id="GO:0140359">
    <property type="term" value="F:ABC-type transporter activity"/>
    <property type="evidence" value="ECO:0007669"/>
    <property type="project" value="InterPro"/>
</dbReference>
<dbReference type="STRING" id="626887.J057_22030"/>
<dbReference type="NCBIfam" id="TIGR02857">
    <property type="entry name" value="CydD"/>
    <property type="match status" value="1"/>
</dbReference>
<evidence type="ECO:0000259" key="9">
    <source>
        <dbReference type="PROSITE" id="PS50893"/>
    </source>
</evidence>
<dbReference type="OrthoDB" id="9806127at2"/>
<gene>
    <name evidence="11" type="primary">cydD</name>
    <name evidence="11" type="ORF">J057_22030</name>
</gene>
<keyword evidence="12" id="KW-1185">Reference proteome</keyword>
<dbReference type="PATRIC" id="fig|626887.3.peg.4409"/>